<evidence type="ECO:0000256" key="10">
    <source>
        <dbReference type="SAM" id="Phobius"/>
    </source>
</evidence>
<organism evidence="11 12">
    <name type="scientific">Sarocladium strictum</name>
    <name type="common">Black bundle disease fungus</name>
    <name type="synonym">Acremonium strictum</name>
    <dbReference type="NCBI Taxonomy" id="5046"/>
    <lineage>
        <taxon>Eukaryota</taxon>
        <taxon>Fungi</taxon>
        <taxon>Dikarya</taxon>
        <taxon>Ascomycota</taxon>
        <taxon>Pezizomycotina</taxon>
        <taxon>Sordariomycetes</taxon>
        <taxon>Hypocreomycetidae</taxon>
        <taxon>Hypocreales</taxon>
        <taxon>Sarocladiaceae</taxon>
        <taxon>Sarocladium</taxon>
    </lineage>
</organism>
<feature type="transmembrane region" description="Helical" evidence="10">
    <location>
        <begin position="675"/>
        <end position="692"/>
    </location>
</feature>
<evidence type="ECO:0000313" key="11">
    <source>
        <dbReference type="EMBL" id="KAK0382657.1"/>
    </source>
</evidence>
<dbReference type="InterPro" id="IPR004813">
    <property type="entry name" value="OPT"/>
</dbReference>
<dbReference type="EMBL" id="JAPDFR010000011">
    <property type="protein sequence ID" value="KAK0382657.1"/>
    <property type="molecule type" value="Genomic_DNA"/>
</dbReference>
<keyword evidence="5" id="KW-0571">Peptide transport</keyword>
<evidence type="ECO:0000256" key="6">
    <source>
        <dbReference type="ARBA" id="ARBA00022927"/>
    </source>
</evidence>
<feature type="transmembrane region" description="Helical" evidence="10">
    <location>
        <begin position="106"/>
        <end position="125"/>
    </location>
</feature>
<keyword evidence="12" id="KW-1185">Reference proteome</keyword>
<proteinExistence type="inferred from homology"/>
<keyword evidence="4 10" id="KW-0812">Transmembrane</keyword>
<keyword evidence="3" id="KW-0813">Transport</keyword>
<dbReference type="NCBIfam" id="TIGR00728">
    <property type="entry name" value="OPT_sfam"/>
    <property type="match status" value="1"/>
</dbReference>
<dbReference type="GO" id="GO:0016020">
    <property type="term" value="C:membrane"/>
    <property type="evidence" value="ECO:0007669"/>
    <property type="project" value="UniProtKB-SubCell"/>
</dbReference>
<feature type="transmembrane region" description="Helical" evidence="10">
    <location>
        <begin position="514"/>
        <end position="536"/>
    </location>
</feature>
<feature type="transmembrane region" description="Helical" evidence="10">
    <location>
        <begin position="212"/>
        <end position="235"/>
    </location>
</feature>
<dbReference type="AlphaFoldDB" id="A0AA39G8K0"/>
<keyword evidence="7 10" id="KW-1133">Transmembrane helix</keyword>
<dbReference type="Proteomes" id="UP001175261">
    <property type="component" value="Unassembled WGS sequence"/>
</dbReference>
<gene>
    <name evidence="11" type="ORF">NLU13_9963</name>
</gene>
<comment type="similarity">
    <text evidence="2">Belongs to the oligopeptide OPT transporter family.</text>
</comment>
<feature type="compositionally biased region" description="Basic and acidic residues" evidence="9">
    <location>
        <begin position="9"/>
        <end position="35"/>
    </location>
</feature>
<name>A0AA39G8K0_SARSR</name>
<feature type="region of interest" description="Disordered" evidence="9">
    <location>
        <begin position="1"/>
        <end position="81"/>
    </location>
</feature>
<keyword evidence="6" id="KW-0653">Protein transport</keyword>
<evidence type="ECO:0000256" key="5">
    <source>
        <dbReference type="ARBA" id="ARBA00022856"/>
    </source>
</evidence>
<dbReference type="GO" id="GO:0035673">
    <property type="term" value="F:oligopeptide transmembrane transporter activity"/>
    <property type="evidence" value="ECO:0007669"/>
    <property type="project" value="InterPro"/>
</dbReference>
<dbReference type="InterPro" id="IPR004648">
    <property type="entry name" value="Oligpept_transpt"/>
</dbReference>
<feature type="transmembrane region" description="Helical" evidence="10">
    <location>
        <begin position="716"/>
        <end position="739"/>
    </location>
</feature>
<feature type="transmembrane region" description="Helical" evidence="10">
    <location>
        <begin position="601"/>
        <end position="625"/>
    </location>
</feature>
<feature type="transmembrane region" description="Helical" evidence="10">
    <location>
        <begin position="751"/>
        <end position="772"/>
    </location>
</feature>
<reference evidence="11" key="1">
    <citation type="submission" date="2022-10" db="EMBL/GenBank/DDBJ databases">
        <title>Determination and structural analysis of whole genome sequence of Sarocladium strictum F4-1.</title>
        <authorList>
            <person name="Hu L."/>
            <person name="Jiang Y."/>
        </authorList>
    </citation>
    <scope>NUCLEOTIDE SEQUENCE</scope>
    <source>
        <strain evidence="11">F4-1</strain>
    </source>
</reference>
<evidence type="ECO:0000256" key="8">
    <source>
        <dbReference type="ARBA" id="ARBA00023136"/>
    </source>
</evidence>
<keyword evidence="8 10" id="KW-0472">Membrane</keyword>
<feature type="transmembrane region" description="Helical" evidence="10">
    <location>
        <begin position="277"/>
        <end position="295"/>
    </location>
</feature>
<evidence type="ECO:0000256" key="7">
    <source>
        <dbReference type="ARBA" id="ARBA00022989"/>
    </source>
</evidence>
<feature type="transmembrane region" description="Helical" evidence="10">
    <location>
        <begin position="315"/>
        <end position="332"/>
    </location>
</feature>
<feature type="transmembrane region" description="Helical" evidence="10">
    <location>
        <begin position="344"/>
        <end position="366"/>
    </location>
</feature>
<evidence type="ECO:0000256" key="2">
    <source>
        <dbReference type="ARBA" id="ARBA00008807"/>
    </source>
</evidence>
<comment type="subcellular location">
    <subcellularLocation>
        <location evidence="1">Membrane</location>
        <topology evidence="1">Multi-pass membrane protein</topology>
    </subcellularLocation>
</comment>
<dbReference type="Pfam" id="PF03169">
    <property type="entry name" value="OPT"/>
    <property type="match status" value="1"/>
</dbReference>
<evidence type="ECO:0000313" key="12">
    <source>
        <dbReference type="Proteomes" id="UP001175261"/>
    </source>
</evidence>
<evidence type="ECO:0000256" key="3">
    <source>
        <dbReference type="ARBA" id="ARBA00022448"/>
    </source>
</evidence>
<sequence>MTPSPVPKQTDEAEVVKISEKTSHSDSHDQEEQHGNHNARKAVEASAAQVASDVEQPPFLFTVKSNPSDDTEEAIPEDDPRVSSLPPYVRRVVSLTDDPDLPVITFRYFVLALLFVIPGAFLSMMSHFRTTMAPYSIFFVQIASSYLGDWWAKTLPAWRIGIPGTKLGFSLNPGPFSVKEHVLVVLTAASGATYNLGYTPVSMAELYFNETIHPAVAIFFMWGIVWTGYSFAAIARQFLIYDPQYPWFQALCQTALFETQKKQRERPTAESRKQTRVFWFVLLAVILWQFLPEYVFPMLGSLAFLCWVAPRSPTANFVGAGFGGMGLLNISLDWSNIANLYNPFLTPWWTQVLLFAAFVVNCWVLIPWAKFGNLGSWDHGLMSNRIFMENGTKYPATALLTPDIRFNETAYEELGPVYVGTQVLWGMFFDYAAYTSAITWMACFGYSQIKDSMTKLWERRKSRSKKISEQYDDQLNIIQRAYPETPFWWFFALFLASFVSLLTIVATNSLFIPVYTYFVAIATGAFMVLPLGYLYALSNFQLPIGTFNELLYGLMVNAVSGHKNPSGASTYGAIAGNAWYRAQYNLQDMKIGHYMHIPPRAVFFSQVFGSFVGIPINYGVVRWILSTKRDYLLGIVEDPSHQWTAQSLTSNLTMAVQYVLVGPIRLFKEGIYKPVPYGFLVGALAPVITFLLHKKFPNAKFRLWNSTIFFSGMSQFYGNISTGYTTAFLLGGVIMFYAYRYRYDWWARWNYILAAAFDAGFNFNMLLIFLFFGSGKIVTMPNWWGNEAESSERCFALADA</sequence>
<evidence type="ECO:0000256" key="4">
    <source>
        <dbReference type="ARBA" id="ARBA00022692"/>
    </source>
</evidence>
<comment type="caution">
    <text evidence="11">The sequence shown here is derived from an EMBL/GenBank/DDBJ whole genome shotgun (WGS) entry which is preliminary data.</text>
</comment>
<accession>A0AA39G8K0</accession>
<dbReference type="PANTHER" id="PTHR22601">
    <property type="entry name" value="ISP4 LIKE PROTEIN"/>
    <property type="match status" value="1"/>
</dbReference>
<protein>
    <submittedName>
        <fullName evidence="11">Uncharacterized protein</fullName>
    </submittedName>
</protein>
<dbReference type="GO" id="GO:0015031">
    <property type="term" value="P:protein transport"/>
    <property type="evidence" value="ECO:0007669"/>
    <property type="project" value="UniProtKB-KW"/>
</dbReference>
<feature type="transmembrane region" description="Helical" evidence="10">
    <location>
        <begin position="431"/>
        <end position="449"/>
    </location>
</feature>
<evidence type="ECO:0000256" key="1">
    <source>
        <dbReference type="ARBA" id="ARBA00004141"/>
    </source>
</evidence>
<evidence type="ECO:0000256" key="9">
    <source>
        <dbReference type="SAM" id="MobiDB-lite"/>
    </source>
</evidence>
<feature type="transmembrane region" description="Helical" evidence="10">
    <location>
        <begin position="487"/>
        <end position="508"/>
    </location>
</feature>